<keyword evidence="3" id="KW-0472">Membrane</keyword>
<feature type="compositionally biased region" description="Basic and acidic residues" evidence="2">
    <location>
        <begin position="351"/>
        <end position="363"/>
    </location>
</feature>
<evidence type="ECO:0000313" key="4">
    <source>
        <dbReference type="EMBL" id="KAA5544407.1"/>
    </source>
</evidence>
<dbReference type="RefSeq" id="WP_150076016.1">
    <property type="nucleotide sequence ID" value="NZ_VWOX01000004.1"/>
</dbReference>
<dbReference type="Proteomes" id="UP000324479">
    <property type="component" value="Unassembled WGS sequence"/>
</dbReference>
<feature type="compositionally biased region" description="Low complexity" evidence="2">
    <location>
        <begin position="478"/>
        <end position="495"/>
    </location>
</feature>
<sequence>MSGRRRQSLSPTLFPFLAVLVCTLGTLILLLALVAQNTNEAAQRIAEAPDEIPELSDHAAGQLTAGEVAELVEEEEFRLQELVSFRDAQTGDLEQRRDQLAHVEDHTRRIREQLRQISDAMEQAHSDQPIDAVAVEQLRSLHEELDEQKRVVEKLRENVQDQTPRVVIVPHQGPNGTSRRPIYLECTAQGVKIWPEGILITQRQLENSSRGANPLDDALRAVRYHATQNYGDPVPPYPMLIVRPDGVESYYGARAAMTDWDDQFGYELVPTDVELAYQAPDPELRKRIDYAIRSAVARQTQFSIARSFARAGRGGPGGSSPVAGSPSHVGGTHQQADDRPLPPLSVSQMDRQGRQSGFRDHRTLPRYGYSSVNRDAGSTISTAEAKRRLEQNMEASAQALSGDSGSGFSGDPFQSAGTAQSSPGTADGAPEGARPNDSGSDIDDSGGWDGPSDPSKLASEPSTETVGSGLLDEGNDTGRSAAAALGASNRAAAGAMGTDPPDSFDSQRRPGTGGSAARPTRMTQSDPAQQPTDATGQGRAEGTAPPQPSMPAGQPPSQSLVQRKGTNWALPSRVALSAGNDIVRYLPVHVYPDRFVIAPGAGTQRYESIPIQAGDVNRATLELATALRDRVDRWGAAIPGGRWSPRLRVSVAPGGEPRFAQLQQLMSGSGMEIERDEARQAKVGTGEVR</sequence>
<gene>
    <name evidence="4" type="ORF">FYK55_08710</name>
</gene>
<evidence type="ECO:0000313" key="5">
    <source>
        <dbReference type="Proteomes" id="UP000324479"/>
    </source>
</evidence>
<feature type="transmembrane region" description="Helical" evidence="3">
    <location>
        <begin position="12"/>
        <end position="35"/>
    </location>
</feature>
<feature type="compositionally biased region" description="Low complexity" evidence="2">
    <location>
        <begin position="550"/>
        <end position="559"/>
    </location>
</feature>
<evidence type="ECO:0000256" key="1">
    <source>
        <dbReference type="SAM" id="Coils"/>
    </source>
</evidence>
<keyword evidence="3" id="KW-0812">Transmembrane</keyword>
<feature type="region of interest" description="Disordered" evidence="2">
    <location>
        <begin position="396"/>
        <end position="562"/>
    </location>
</feature>
<comment type="caution">
    <text evidence="4">The sequence shown here is derived from an EMBL/GenBank/DDBJ whole genome shotgun (WGS) entry which is preliminary data.</text>
</comment>
<reference evidence="4 5" key="1">
    <citation type="submission" date="2019-08" db="EMBL/GenBank/DDBJ databases">
        <authorList>
            <person name="Dhanesh K."/>
            <person name="Kumar G."/>
            <person name="Sasikala C."/>
            <person name="Venkata Ramana C."/>
        </authorList>
    </citation>
    <scope>NUCLEOTIDE SEQUENCE [LARGE SCALE GENOMIC DNA]</scope>
    <source>
        <strain evidence="4 5">JC645</strain>
    </source>
</reference>
<organism evidence="4 5">
    <name type="scientific">Roseiconus nitratireducens</name>
    <dbReference type="NCBI Taxonomy" id="2605748"/>
    <lineage>
        <taxon>Bacteria</taxon>
        <taxon>Pseudomonadati</taxon>
        <taxon>Planctomycetota</taxon>
        <taxon>Planctomycetia</taxon>
        <taxon>Pirellulales</taxon>
        <taxon>Pirellulaceae</taxon>
        <taxon>Roseiconus</taxon>
    </lineage>
</organism>
<name>A0A5M6DA30_9BACT</name>
<keyword evidence="5" id="KW-1185">Reference proteome</keyword>
<feature type="compositionally biased region" description="Low complexity" evidence="2">
    <location>
        <begin position="319"/>
        <end position="331"/>
    </location>
</feature>
<protein>
    <submittedName>
        <fullName evidence="4">Uncharacterized protein</fullName>
    </submittedName>
</protein>
<feature type="compositionally biased region" description="Polar residues" evidence="2">
    <location>
        <begin position="415"/>
        <end position="424"/>
    </location>
</feature>
<evidence type="ECO:0000256" key="2">
    <source>
        <dbReference type="SAM" id="MobiDB-lite"/>
    </source>
</evidence>
<feature type="region of interest" description="Disordered" evidence="2">
    <location>
        <begin position="309"/>
        <end position="379"/>
    </location>
</feature>
<proteinExistence type="predicted"/>
<feature type="compositionally biased region" description="Polar residues" evidence="2">
    <location>
        <begin position="370"/>
        <end position="379"/>
    </location>
</feature>
<keyword evidence="1" id="KW-0175">Coiled coil</keyword>
<dbReference type="EMBL" id="VWOX01000004">
    <property type="protein sequence ID" value="KAA5544407.1"/>
    <property type="molecule type" value="Genomic_DNA"/>
</dbReference>
<dbReference type="AlphaFoldDB" id="A0A5M6DA30"/>
<accession>A0A5M6DA30</accession>
<feature type="coiled-coil region" evidence="1">
    <location>
        <begin position="103"/>
        <end position="162"/>
    </location>
</feature>
<keyword evidence="3" id="KW-1133">Transmembrane helix</keyword>
<evidence type="ECO:0000256" key="3">
    <source>
        <dbReference type="SAM" id="Phobius"/>
    </source>
</evidence>
<feature type="compositionally biased region" description="Polar residues" evidence="2">
    <location>
        <begin position="521"/>
        <end position="535"/>
    </location>
</feature>